<feature type="region of interest" description="Disordered" evidence="1">
    <location>
        <begin position="425"/>
        <end position="460"/>
    </location>
</feature>
<dbReference type="OrthoDB" id="3564296at2759"/>
<organism evidence="2 3">
    <name type="scientific">Phialocephala subalpina</name>
    <dbReference type="NCBI Taxonomy" id="576137"/>
    <lineage>
        <taxon>Eukaryota</taxon>
        <taxon>Fungi</taxon>
        <taxon>Dikarya</taxon>
        <taxon>Ascomycota</taxon>
        <taxon>Pezizomycotina</taxon>
        <taxon>Leotiomycetes</taxon>
        <taxon>Helotiales</taxon>
        <taxon>Mollisiaceae</taxon>
        <taxon>Phialocephala</taxon>
        <taxon>Phialocephala fortinii species complex</taxon>
    </lineage>
</organism>
<dbReference type="AlphaFoldDB" id="A0A1L7WSA2"/>
<sequence length="577" mass="64742">MSKFEDIWVQLLPRATELRASGSTPQETCHRLALEGFRNKNKYNTVKGWYKRNFNDWPDEGDDTKSTGSGRRQSGAQYPPPSNHLAQTRIQYPQTYPQNEQYYKTPQALGEIQHQWPNGFSQQDNGPPQSRFQNAARHGFVERGFHGYQTTSQSPPRQQALQYLSNSPGVHPLSRQSLPPYHHLNQQDISYHNIPPSAVGDRDSLHQQGHLGSGPQPQQIVEAGCPARFTPLQQVGVLFDHERYQVDGSGIICDSTRSPAGRQEWSSPGYYESLLNMEFDAGMDAVGESVHLALGGQDNTEGTNAGVHGPALASHSHLPHAPQVLNNQRPSHLASKSLVMSPPHRGVSTFTNQQHVEGTCVQQVEHTYPMAGHSRNSTVFRSTIAPRHVVPPNPPQNSPVLRRRGNQPSWHPILLQDSSIVAISPDGFSTDLPRKRVRRQPGSETQRSRSLRLSETRDSIDIYHDQRETANSLPASSSTFFDTRLVTTRKPLSNQPVKHSNTSVHSSVRDSGYVSLFESVIEETLRNSLNSLKLTDEPKFKYRESIDGYVDVKVKTNWRVRRSYILSMDLQKAQVDA</sequence>
<feature type="region of interest" description="Disordered" evidence="1">
    <location>
        <begin position="191"/>
        <end position="216"/>
    </location>
</feature>
<gene>
    <name evidence="2" type="ORF">PAC_05536</name>
</gene>
<feature type="region of interest" description="Disordered" evidence="1">
    <location>
        <begin position="53"/>
        <end position="85"/>
    </location>
</feature>
<accession>A0A1L7WSA2</accession>
<protein>
    <recommendedName>
        <fullName evidence="4">Clr5 domain-containing protein</fullName>
    </recommendedName>
</protein>
<feature type="region of interest" description="Disordered" evidence="1">
    <location>
        <begin position="295"/>
        <end position="325"/>
    </location>
</feature>
<evidence type="ECO:0008006" key="4">
    <source>
        <dbReference type="Google" id="ProtNLM"/>
    </source>
</evidence>
<dbReference type="Proteomes" id="UP000184330">
    <property type="component" value="Unassembled WGS sequence"/>
</dbReference>
<feature type="compositionally biased region" description="Polar residues" evidence="1">
    <location>
        <begin position="66"/>
        <end position="76"/>
    </location>
</feature>
<evidence type="ECO:0000256" key="1">
    <source>
        <dbReference type="SAM" id="MobiDB-lite"/>
    </source>
</evidence>
<proteinExistence type="predicted"/>
<dbReference type="EMBL" id="FJOG01000006">
    <property type="protein sequence ID" value="CZR55648.1"/>
    <property type="molecule type" value="Genomic_DNA"/>
</dbReference>
<name>A0A1L7WSA2_9HELO</name>
<evidence type="ECO:0000313" key="3">
    <source>
        <dbReference type="Proteomes" id="UP000184330"/>
    </source>
</evidence>
<keyword evidence="3" id="KW-1185">Reference proteome</keyword>
<evidence type="ECO:0000313" key="2">
    <source>
        <dbReference type="EMBL" id="CZR55648.1"/>
    </source>
</evidence>
<reference evidence="2 3" key="1">
    <citation type="submission" date="2016-03" db="EMBL/GenBank/DDBJ databases">
        <authorList>
            <person name="Ploux O."/>
        </authorList>
    </citation>
    <scope>NUCLEOTIDE SEQUENCE [LARGE SCALE GENOMIC DNA]</scope>
    <source>
        <strain evidence="2 3">UAMH 11012</strain>
    </source>
</reference>